<evidence type="ECO:0000313" key="2">
    <source>
        <dbReference type="EMBL" id="CAG7884558.1"/>
    </source>
</evidence>
<gene>
    <name evidence="2" type="ORF">BRAPAZ1V2_A03P59010.2</name>
</gene>
<dbReference type="Gramene" id="A03p59010.2_BraZ1">
    <property type="protein sequence ID" value="A03p59010.2_BraZ1.CDS"/>
    <property type="gene ID" value="A03g59010.2_BraZ1"/>
</dbReference>
<accession>A0A8D9LRW6</accession>
<protein>
    <recommendedName>
        <fullName evidence="1">DUF1985 domain-containing protein</fullName>
    </recommendedName>
</protein>
<feature type="domain" description="DUF1985" evidence="1">
    <location>
        <begin position="67"/>
        <end position="149"/>
    </location>
</feature>
<reference evidence="2 3" key="1">
    <citation type="submission" date="2021-07" db="EMBL/GenBank/DDBJ databases">
        <authorList>
            <consortium name="Genoscope - CEA"/>
            <person name="William W."/>
        </authorList>
    </citation>
    <scope>NUCLEOTIDE SEQUENCE [LARGE SCALE GENOMIC DNA]</scope>
</reference>
<dbReference type="InterPro" id="IPR015410">
    <property type="entry name" value="DUF1985"/>
</dbReference>
<dbReference type="Proteomes" id="UP000694005">
    <property type="component" value="Chromosome A03"/>
</dbReference>
<dbReference type="PANTHER" id="PTHR48449:SF1">
    <property type="entry name" value="DUF1985 DOMAIN-CONTAINING PROTEIN"/>
    <property type="match status" value="1"/>
</dbReference>
<organism evidence="2 3">
    <name type="scientific">Brassica campestris</name>
    <name type="common">Field mustard</name>
    <dbReference type="NCBI Taxonomy" id="3711"/>
    <lineage>
        <taxon>Eukaryota</taxon>
        <taxon>Viridiplantae</taxon>
        <taxon>Streptophyta</taxon>
        <taxon>Embryophyta</taxon>
        <taxon>Tracheophyta</taxon>
        <taxon>Spermatophyta</taxon>
        <taxon>Magnoliopsida</taxon>
        <taxon>eudicotyledons</taxon>
        <taxon>Gunneridae</taxon>
        <taxon>Pentapetalae</taxon>
        <taxon>rosids</taxon>
        <taxon>malvids</taxon>
        <taxon>Brassicales</taxon>
        <taxon>Brassicaceae</taxon>
        <taxon>Brassiceae</taxon>
        <taxon>Brassica</taxon>
    </lineage>
</organism>
<name>A0A8D9LRW6_BRACM</name>
<proteinExistence type="predicted"/>
<dbReference type="PANTHER" id="PTHR48449">
    <property type="entry name" value="DUF1985 DOMAIN-CONTAINING PROTEIN"/>
    <property type="match status" value="1"/>
</dbReference>
<sequence>MGDPLPLRLALPELRYPIGSEPEKTISINQHSIVAYIKTNKRDVLGPVIKLGERSLKLSAKIVHAVLTKSIKTVKRHEAWIHFGAQPMRFSIREFHMVTGLKCSGEAREPREETEKFKWDFLKGRTHTVKDVEKQLRNTREDASDERFCL</sequence>
<dbReference type="Pfam" id="PF09331">
    <property type="entry name" value="DUF1985"/>
    <property type="match status" value="1"/>
</dbReference>
<evidence type="ECO:0000259" key="1">
    <source>
        <dbReference type="Pfam" id="PF09331"/>
    </source>
</evidence>
<dbReference type="EMBL" id="LS974619">
    <property type="protein sequence ID" value="CAG7884558.1"/>
    <property type="molecule type" value="Genomic_DNA"/>
</dbReference>
<evidence type="ECO:0000313" key="3">
    <source>
        <dbReference type="Proteomes" id="UP000694005"/>
    </source>
</evidence>
<feature type="non-terminal residue" evidence="2">
    <location>
        <position position="150"/>
    </location>
</feature>
<dbReference type="AlphaFoldDB" id="A0A8D9LRW6"/>